<dbReference type="PANTHER" id="PTHR37096">
    <property type="entry name" value="YALI0E33429P"/>
    <property type="match status" value="1"/>
</dbReference>
<comment type="caution">
    <text evidence="2">The sequence shown here is derived from an EMBL/GenBank/DDBJ whole genome shotgun (WGS) entry which is preliminary data.</text>
</comment>
<dbReference type="OrthoDB" id="2150628at2759"/>
<dbReference type="GO" id="GO:0005524">
    <property type="term" value="F:ATP binding"/>
    <property type="evidence" value="ECO:0007669"/>
    <property type="project" value="InterPro"/>
</dbReference>
<dbReference type="SUPFAM" id="SSF52540">
    <property type="entry name" value="P-loop containing nucleoside triphosphate hydrolases"/>
    <property type="match status" value="1"/>
</dbReference>
<dbReference type="InterPro" id="IPR051667">
    <property type="entry name" value="Archaeal_ATPase_domain"/>
</dbReference>
<reference evidence="2" key="1">
    <citation type="submission" date="2014-03" db="EMBL/GenBank/DDBJ databases">
        <authorList>
            <person name="Casaregola S."/>
        </authorList>
    </citation>
    <scope>NUCLEOTIDE SEQUENCE [LARGE SCALE GENOMIC DNA]</scope>
    <source>
        <strain evidence="2">CLIB 918</strain>
    </source>
</reference>
<protein>
    <recommendedName>
        <fullName evidence="1">ATPase domain-containing protein</fullName>
    </recommendedName>
</protein>
<organism evidence="2 3">
    <name type="scientific">Geotrichum candidum</name>
    <name type="common">Oospora lactis</name>
    <name type="synonym">Dipodascus geotrichum</name>
    <dbReference type="NCBI Taxonomy" id="1173061"/>
    <lineage>
        <taxon>Eukaryota</taxon>
        <taxon>Fungi</taxon>
        <taxon>Dikarya</taxon>
        <taxon>Ascomycota</taxon>
        <taxon>Saccharomycotina</taxon>
        <taxon>Dipodascomycetes</taxon>
        <taxon>Dipodascales</taxon>
        <taxon>Dipodascaceae</taxon>
        <taxon>Geotrichum</taxon>
    </lineage>
</organism>
<dbReference type="InterPro" id="IPR011579">
    <property type="entry name" value="ATPase_dom"/>
</dbReference>
<dbReference type="Proteomes" id="UP000242525">
    <property type="component" value="Unassembled WGS sequence"/>
</dbReference>
<dbReference type="STRING" id="1173061.A0A0J9XII4"/>
<name>A0A0J9XII4_GEOCN</name>
<evidence type="ECO:0000259" key="1">
    <source>
        <dbReference type="Pfam" id="PF01637"/>
    </source>
</evidence>
<proteinExistence type="predicted"/>
<dbReference type="AlphaFoldDB" id="A0A0J9XII4"/>
<dbReference type="PANTHER" id="PTHR37096:SF1">
    <property type="entry name" value="AAA+ ATPASE DOMAIN-CONTAINING PROTEIN"/>
    <property type="match status" value="1"/>
</dbReference>
<dbReference type="InterPro" id="IPR027417">
    <property type="entry name" value="P-loop_NTPase"/>
</dbReference>
<evidence type="ECO:0000313" key="3">
    <source>
        <dbReference type="Proteomes" id="UP000242525"/>
    </source>
</evidence>
<accession>A0A0J9XII4</accession>
<feature type="domain" description="ATPase" evidence="1">
    <location>
        <begin position="301"/>
        <end position="478"/>
    </location>
</feature>
<dbReference type="EMBL" id="CCBN010000019">
    <property type="protein sequence ID" value="CDO57180.1"/>
    <property type="molecule type" value="Genomic_DNA"/>
</dbReference>
<gene>
    <name evidence="2" type="ORF">BN980_GECA19s01088g</name>
</gene>
<dbReference type="Pfam" id="PF01637">
    <property type="entry name" value="ATPase_2"/>
    <property type="match status" value="1"/>
</dbReference>
<sequence>MLPVIIRSAAVVPILAPSRIYNPQHSQVRPFIGQILGAITAPFETIQQIKDTKKLIENMKEDFLDQYELSKVPRVNTFEPFPGFFPRPRETQMLKQVLATQPSFIVVFGGSSVGKTALLRQVLSNTNFTDDEMYRGKSKGLAAESALETGDNGTDTTLDRRFIVMHIDLRIAGFADLTGLAIRLASQFEQFFETIMNSPKEDGIFKSQEDCDTDGSNFDRINAQYAAQYKDTFKGHMLGFKQLRKQFESRRQHALESNASLDSVVSIGDIALIMERFQSSLLAYWQFEINHAEADAALEKQAMEKKKKKSKNSIRLHRPSEELIDFDAMRQQDMLEKRFQRLQRRLKQRTSPGMNPKKRIPVIILDEAHRLPALINSEDCVKGLLDAFLVLTKQDRLCHVVHTTSDPFYLHWLRALNIAQHTKIFTIQDCTYDEASDFFHNYLLPNTIEKLPSPGKIKQRLPKFYDIWNVFGGRLAHISDYIAEFIFSDGTLSPQQSSHFNQAYNNIKLHLTHDSFITHSSIPDSVSQNSSFDCNIFAQIANDLLTSLDTSDKCSSSDMLPLLPKYSLNYFDVCDKYGSDKVNSIVASRIFDISWTPPATTAIDEASMTSDTLLPPPSPACNLTEITPPKLHAMSRVYEKAMESIFLNKK</sequence>
<keyword evidence="3" id="KW-1185">Reference proteome</keyword>
<evidence type="ECO:0000313" key="2">
    <source>
        <dbReference type="EMBL" id="CDO57180.1"/>
    </source>
</evidence>